<evidence type="ECO:0000313" key="3">
    <source>
        <dbReference type="WBParaSite" id="SPAL_0000415100.1"/>
    </source>
</evidence>
<keyword evidence="2" id="KW-1185">Reference proteome</keyword>
<dbReference type="WBParaSite" id="SPAL_0000415100.1">
    <property type="protein sequence ID" value="SPAL_0000415100.1"/>
    <property type="gene ID" value="SPAL_0000415100"/>
</dbReference>
<dbReference type="AlphaFoldDB" id="A0A0N5BDR8"/>
<dbReference type="InterPro" id="IPR002035">
    <property type="entry name" value="VWF_A"/>
</dbReference>
<dbReference type="PROSITE" id="PS50234">
    <property type="entry name" value="VWFA"/>
    <property type="match status" value="1"/>
</dbReference>
<sequence length="270" mass="30832">MILLKNYSNYFIFSIFLLFLIFKTYAANNKYREQTNIFYKTSNLNKEDIVEQIDKKFLKSAERQSHLSSNIKANIYVIADVSTNVPSNIYADIFTNFLMGFFNNFKINPSYVNVAFTMSPGDNNMWLYLPSFNSFYGNTSLRDYIHSSYYPLDGSQSSGQGQLKDMLKMALNNQFLKTGYNDSYKPHIIFYLTTTSSPDLDAIYQSNIIRNSNKFKIISIGYQTKDNVNALQSMSNCFYRANTENDLSALSSALANLVTDASNSGTELQC</sequence>
<accession>A0A0N5BDR8</accession>
<name>A0A0N5BDR8_STREA</name>
<proteinExistence type="predicted"/>
<dbReference type="Gene3D" id="3.40.50.410">
    <property type="entry name" value="von Willebrand factor, type A domain"/>
    <property type="match status" value="1"/>
</dbReference>
<reference evidence="3" key="1">
    <citation type="submission" date="2017-02" db="UniProtKB">
        <authorList>
            <consortium name="WormBaseParasite"/>
        </authorList>
    </citation>
    <scope>IDENTIFICATION</scope>
</reference>
<evidence type="ECO:0000313" key="2">
    <source>
        <dbReference type="Proteomes" id="UP000046392"/>
    </source>
</evidence>
<protein>
    <submittedName>
        <fullName evidence="3">VWFA domain-containing protein</fullName>
    </submittedName>
</protein>
<dbReference type="Pfam" id="PF00092">
    <property type="entry name" value="VWA"/>
    <property type="match status" value="1"/>
</dbReference>
<dbReference type="InterPro" id="IPR036465">
    <property type="entry name" value="vWFA_dom_sf"/>
</dbReference>
<organism evidence="2 3">
    <name type="scientific">Strongyloides papillosus</name>
    <name type="common">Intestinal threadworm</name>
    <dbReference type="NCBI Taxonomy" id="174720"/>
    <lineage>
        <taxon>Eukaryota</taxon>
        <taxon>Metazoa</taxon>
        <taxon>Ecdysozoa</taxon>
        <taxon>Nematoda</taxon>
        <taxon>Chromadorea</taxon>
        <taxon>Rhabditida</taxon>
        <taxon>Tylenchina</taxon>
        <taxon>Panagrolaimomorpha</taxon>
        <taxon>Strongyloidoidea</taxon>
        <taxon>Strongyloididae</taxon>
        <taxon>Strongyloides</taxon>
    </lineage>
</organism>
<dbReference type="SUPFAM" id="SSF53300">
    <property type="entry name" value="vWA-like"/>
    <property type="match status" value="1"/>
</dbReference>
<feature type="domain" description="VWFA" evidence="1">
    <location>
        <begin position="74"/>
        <end position="258"/>
    </location>
</feature>
<dbReference type="Proteomes" id="UP000046392">
    <property type="component" value="Unplaced"/>
</dbReference>
<evidence type="ECO:0000259" key="1">
    <source>
        <dbReference type="PROSITE" id="PS50234"/>
    </source>
</evidence>